<dbReference type="EMBL" id="RAPF01000001">
    <property type="protein sequence ID" value="RKF23262.1"/>
    <property type="molecule type" value="Genomic_DNA"/>
</dbReference>
<evidence type="ECO:0000256" key="2">
    <source>
        <dbReference type="ARBA" id="ARBA00022679"/>
    </source>
</evidence>
<dbReference type="AlphaFoldDB" id="A0A420ERE9"/>
<evidence type="ECO:0000256" key="7">
    <source>
        <dbReference type="RuleBase" id="RU003557"/>
    </source>
</evidence>
<reference evidence="10 11" key="1">
    <citation type="submission" date="2018-09" db="EMBL/GenBank/DDBJ databases">
        <title>Altererythrobacter spongiae sp. nov., isolated from a marine sponge.</title>
        <authorList>
            <person name="Zhuang L."/>
            <person name="Luo L."/>
        </authorList>
    </citation>
    <scope>NUCLEOTIDE SEQUENCE [LARGE SCALE GENOMIC DNA]</scope>
    <source>
        <strain evidence="10 11">HN-Y73</strain>
    </source>
</reference>
<evidence type="ECO:0000256" key="3">
    <source>
        <dbReference type="ARBA" id="ARBA00022752"/>
    </source>
</evidence>
<evidence type="ECO:0000256" key="5">
    <source>
        <dbReference type="ARBA" id="ARBA00037924"/>
    </source>
</evidence>
<dbReference type="PIRSF" id="PIRSF000429">
    <property type="entry name" value="Ac-CoA_Ac_transf"/>
    <property type="match status" value="1"/>
</dbReference>
<dbReference type="GO" id="GO:0003988">
    <property type="term" value="F:acetyl-CoA C-acyltransferase activity"/>
    <property type="evidence" value="ECO:0007669"/>
    <property type="project" value="UniProtKB-EC"/>
</dbReference>
<comment type="caution">
    <text evidence="10">The sequence shown here is derived from an EMBL/GenBank/DDBJ whole genome shotgun (WGS) entry which is preliminary data.</text>
</comment>
<comment type="pathway">
    <text evidence="5">Metabolic intermediate biosynthesis; (R)-mevalonate biosynthesis; (R)-mevalonate from acetyl-CoA: step 1/3.</text>
</comment>
<keyword evidence="11" id="KW-1185">Reference proteome</keyword>
<dbReference type="InterPro" id="IPR020615">
    <property type="entry name" value="Thiolase_acyl_enz_int_AS"/>
</dbReference>
<evidence type="ECO:0000313" key="10">
    <source>
        <dbReference type="EMBL" id="RKF23262.1"/>
    </source>
</evidence>
<evidence type="ECO:0000256" key="6">
    <source>
        <dbReference type="PIRSR" id="PIRSR000429-1"/>
    </source>
</evidence>
<name>A0A420ERE9_9SPHN</name>
<keyword evidence="3" id="KW-0583">PHB biosynthesis</keyword>
<dbReference type="Pfam" id="PF00108">
    <property type="entry name" value="Thiolase_N"/>
    <property type="match status" value="1"/>
</dbReference>
<keyword evidence="4 7" id="KW-0012">Acyltransferase</keyword>
<dbReference type="GO" id="GO:0044281">
    <property type="term" value="P:small molecule metabolic process"/>
    <property type="evidence" value="ECO:0007669"/>
    <property type="project" value="UniProtKB-ARBA"/>
</dbReference>
<dbReference type="InterPro" id="IPR016039">
    <property type="entry name" value="Thiolase-like"/>
</dbReference>
<dbReference type="NCBIfam" id="TIGR01930">
    <property type="entry name" value="AcCoA-C-Actrans"/>
    <property type="match status" value="1"/>
</dbReference>
<evidence type="ECO:0000256" key="4">
    <source>
        <dbReference type="ARBA" id="ARBA00023315"/>
    </source>
</evidence>
<feature type="active site" description="Proton acceptor" evidence="6">
    <location>
        <position position="384"/>
    </location>
</feature>
<dbReference type="PANTHER" id="PTHR18919:SF138">
    <property type="entry name" value="ACETYL-COA C-ACETYLTRANSFERASE"/>
    <property type="match status" value="1"/>
</dbReference>
<dbReference type="PROSITE" id="PS00098">
    <property type="entry name" value="THIOLASE_1"/>
    <property type="match status" value="1"/>
</dbReference>
<sequence length="398" mass="41134">MSVFSQNDPIVILSYARTPMGGMQGALSGASATDLGATAVEAVVQRAGVAGEDIDRIYMGCVLPAGLGQAPARQAALKAGLPKSAEATTVNKVCGSGMQTIIMGAEALAAGSVEVVVAGGMESMTNAPYLLKKHRSGARLGHDTAYDHMFLDGLEDAYDAGAAMGSFAQVTANEYKLTREEMDDYSIESLARANKAIESGAFADEVVPVTIKGRKGDVIVDMDEQPGKGRPDKIPQLRPAFAKDGTITAATSSSISDGAAALVLTRESVAKEKGLTPIARIVGMSSHAQDPKAFTTAPVGAIQKLLDKTGWSKDEVDLYEVNEAFACVAMFAIRDLDLPHDKVNVNGGATALGHPIGASGSRITVTLLNALKQQGKKKGIASLCIGGGEATAVAVELL</sequence>
<proteinExistence type="inferred from homology"/>
<accession>A0A420ERE9</accession>
<dbReference type="SUPFAM" id="SSF53901">
    <property type="entry name" value="Thiolase-like"/>
    <property type="match status" value="2"/>
</dbReference>
<comment type="similarity">
    <text evidence="1 7">Belongs to the thiolase-like superfamily. Thiolase family.</text>
</comment>
<dbReference type="RefSeq" id="WP_120323166.1">
    <property type="nucleotide sequence ID" value="NZ_RAPF01000001.1"/>
</dbReference>
<dbReference type="CDD" id="cd00751">
    <property type="entry name" value="thiolase"/>
    <property type="match status" value="1"/>
</dbReference>
<feature type="active site" description="Acyl-thioester intermediate" evidence="6">
    <location>
        <position position="94"/>
    </location>
</feature>
<dbReference type="PANTHER" id="PTHR18919">
    <property type="entry name" value="ACETYL-COA C-ACYLTRANSFERASE"/>
    <property type="match status" value="1"/>
</dbReference>
<dbReference type="InterPro" id="IPR020610">
    <property type="entry name" value="Thiolase_AS"/>
</dbReference>
<protein>
    <submittedName>
        <fullName evidence="10">Acetyl-CoA C-acyltransferase</fullName>
        <ecNumber evidence="10">2.3.1.16</ecNumber>
    </submittedName>
</protein>
<dbReference type="GO" id="GO:0042619">
    <property type="term" value="P:poly-hydroxybutyrate biosynthetic process"/>
    <property type="evidence" value="ECO:0007669"/>
    <property type="project" value="UniProtKB-KW"/>
</dbReference>
<feature type="domain" description="Thiolase C-terminal" evidence="9">
    <location>
        <begin position="275"/>
        <end position="396"/>
    </location>
</feature>
<feature type="active site" description="Proton acceptor" evidence="6">
    <location>
        <position position="354"/>
    </location>
</feature>
<dbReference type="PROSITE" id="PS00099">
    <property type="entry name" value="THIOLASE_3"/>
    <property type="match status" value="1"/>
</dbReference>
<evidence type="ECO:0000259" key="9">
    <source>
        <dbReference type="Pfam" id="PF02803"/>
    </source>
</evidence>
<dbReference type="OrthoDB" id="9764638at2"/>
<feature type="domain" description="Thiolase N-terminal" evidence="8">
    <location>
        <begin position="10"/>
        <end position="268"/>
    </location>
</feature>
<dbReference type="Pfam" id="PF02803">
    <property type="entry name" value="Thiolase_C"/>
    <property type="match status" value="1"/>
</dbReference>
<dbReference type="EC" id="2.3.1.16" evidence="10"/>
<keyword evidence="2 7" id="KW-0808">Transferase</keyword>
<dbReference type="InterPro" id="IPR020616">
    <property type="entry name" value="Thiolase_N"/>
</dbReference>
<organism evidence="10 11">
    <name type="scientific">Altericroceibacterium spongiae</name>
    <dbReference type="NCBI Taxonomy" id="2320269"/>
    <lineage>
        <taxon>Bacteria</taxon>
        <taxon>Pseudomonadati</taxon>
        <taxon>Pseudomonadota</taxon>
        <taxon>Alphaproteobacteria</taxon>
        <taxon>Sphingomonadales</taxon>
        <taxon>Erythrobacteraceae</taxon>
        <taxon>Altericroceibacterium</taxon>
    </lineage>
</organism>
<gene>
    <name evidence="10" type="ORF">D6851_01935</name>
</gene>
<evidence type="ECO:0000259" key="8">
    <source>
        <dbReference type="Pfam" id="PF00108"/>
    </source>
</evidence>
<dbReference type="InterPro" id="IPR002155">
    <property type="entry name" value="Thiolase"/>
</dbReference>
<evidence type="ECO:0000256" key="1">
    <source>
        <dbReference type="ARBA" id="ARBA00010982"/>
    </source>
</evidence>
<dbReference type="Gene3D" id="3.40.47.10">
    <property type="match status" value="2"/>
</dbReference>
<dbReference type="FunFam" id="3.40.47.10:FF:000010">
    <property type="entry name" value="Acetyl-CoA acetyltransferase (Thiolase)"/>
    <property type="match status" value="1"/>
</dbReference>
<dbReference type="InterPro" id="IPR020617">
    <property type="entry name" value="Thiolase_C"/>
</dbReference>
<dbReference type="Proteomes" id="UP000284395">
    <property type="component" value="Unassembled WGS sequence"/>
</dbReference>
<evidence type="ECO:0000313" key="11">
    <source>
        <dbReference type="Proteomes" id="UP000284395"/>
    </source>
</evidence>